<dbReference type="STRING" id="81857.IV38_GL001841"/>
<feature type="transmembrane region" description="Helical" evidence="1">
    <location>
        <begin position="149"/>
        <end position="168"/>
    </location>
</feature>
<feature type="transmembrane region" description="Helical" evidence="1">
    <location>
        <begin position="235"/>
        <end position="253"/>
    </location>
</feature>
<dbReference type="PANTHER" id="PTHR32502:SF27">
    <property type="entry name" value="PTS SYSTEM, MANNOSE-SPECIFIC IID COMPONENT"/>
    <property type="match status" value="1"/>
</dbReference>
<dbReference type="PROSITE" id="PS51108">
    <property type="entry name" value="PTS_EIID"/>
    <property type="match status" value="1"/>
</dbReference>
<reference evidence="4 5" key="1">
    <citation type="journal article" date="2015" name="Genome Announc.">
        <title>Expanding the biotechnology potential of lactobacilli through comparative genomics of 213 strains and associated genera.</title>
        <authorList>
            <person name="Sun Z."/>
            <person name="Harris H.M."/>
            <person name="McCann A."/>
            <person name="Guo C."/>
            <person name="Argimon S."/>
            <person name="Zhang W."/>
            <person name="Yang X."/>
            <person name="Jeffery I.B."/>
            <person name="Cooney J.C."/>
            <person name="Kagawa T.F."/>
            <person name="Liu W."/>
            <person name="Song Y."/>
            <person name="Salvetti E."/>
            <person name="Wrobel A."/>
            <person name="Rasinkangas P."/>
            <person name="Parkhill J."/>
            <person name="Rea M.C."/>
            <person name="O'Sullivan O."/>
            <person name="Ritari J."/>
            <person name="Douillard F.P."/>
            <person name="Paul Ross R."/>
            <person name="Yang R."/>
            <person name="Briner A.E."/>
            <person name="Felis G.E."/>
            <person name="de Vos W.M."/>
            <person name="Barrangou R."/>
            <person name="Klaenhammer T.R."/>
            <person name="Caufield P.W."/>
            <person name="Cui Y."/>
            <person name="Zhang H."/>
            <person name="O'Toole P.W."/>
        </authorList>
    </citation>
    <scope>NUCLEOTIDE SEQUENCE [LARGE SCALE GENOMIC DNA]</scope>
    <source>
        <strain evidence="2 5">ATCC BAA-66</strain>
        <strain evidence="3 4">DSM 13344</strain>
    </source>
</reference>
<keyword evidence="1" id="KW-1133">Transmembrane helix</keyword>
<dbReference type="EMBL" id="JQAZ01000006">
    <property type="protein sequence ID" value="KRN30529.1"/>
    <property type="molecule type" value="Genomic_DNA"/>
</dbReference>
<dbReference type="EMBL" id="JQAT01000005">
    <property type="protein sequence ID" value="KRN28000.1"/>
    <property type="molecule type" value="Genomic_DNA"/>
</dbReference>
<evidence type="ECO:0000313" key="2">
    <source>
        <dbReference type="EMBL" id="KRN28000.1"/>
    </source>
</evidence>
<keyword evidence="1" id="KW-0472">Membrane</keyword>
<proteinExistence type="predicted"/>
<feature type="transmembrane region" description="Helical" evidence="1">
    <location>
        <begin position="124"/>
        <end position="143"/>
    </location>
</feature>
<dbReference type="OrthoDB" id="9795582at2"/>
<keyword evidence="4" id="KW-1185">Reference proteome</keyword>
<organism evidence="3 4">
    <name type="scientific">Lactobacillus selangorensis</name>
    <dbReference type="NCBI Taxonomy" id="81857"/>
    <lineage>
        <taxon>Bacteria</taxon>
        <taxon>Bacillati</taxon>
        <taxon>Bacillota</taxon>
        <taxon>Bacilli</taxon>
        <taxon>Lactobacillales</taxon>
        <taxon>Lactobacillaceae</taxon>
        <taxon>Lactobacillus</taxon>
    </lineage>
</organism>
<dbReference type="Proteomes" id="UP000051751">
    <property type="component" value="Unassembled WGS sequence"/>
</dbReference>
<feature type="transmembrane region" description="Helical" evidence="1">
    <location>
        <begin position="260"/>
        <end position="280"/>
    </location>
</feature>
<accession>A0A0R2FPZ3</accession>
<keyword evidence="1" id="KW-0812">Transmembrane</keyword>
<evidence type="ECO:0000313" key="3">
    <source>
        <dbReference type="EMBL" id="KRN30529.1"/>
    </source>
</evidence>
<protein>
    <submittedName>
        <fullName evidence="3">PTS system mannose fructose N-acetylgalactosamine-specific transporter subunit IID</fullName>
    </submittedName>
</protein>
<sequence length="286" mass="31170">MQSTNDIKNTDQKTLDHKTLTKSFYLWFWGALTCFSQEHMQTFGYMASMLPILKKLYPDHDDQVEAIHAYTAFFNTNPMLGTVIVGITASMEEARADGQDIDGETINDMRAGLMGPLAGIGDSLIDGTLIPILLGIALGMSSGGSPIGAIFYIVAWVLIAYFGQRFLYFRGYTLGSRAVNILVGAQGAAIRRAIGIVGAMVVGGVLASWVNVTTSLKLRGADGKVFLNLQSKLDSIYPGLLTVLITFFCWWLMSKKHVSAIWTMVILVVISFVGVLVGFFNPGLSY</sequence>
<dbReference type="GO" id="GO:0009401">
    <property type="term" value="P:phosphoenolpyruvate-dependent sugar phosphotransferase system"/>
    <property type="evidence" value="ECO:0007669"/>
    <property type="project" value="InterPro"/>
</dbReference>
<evidence type="ECO:0000313" key="5">
    <source>
        <dbReference type="Proteomes" id="UP000051751"/>
    </source>
</evidence>
<dbReference type="GO" id="GO:0005886">
    <property type="term" value="C:plasma membrane"/>
    <property type="evidence" value="ECO:0007669"/>
    <property type="project" value="TreeGrafter"/>
</dbReference>
<gene>
    <name evidence="2" type="ORF">IV38_GL001841</name>
    <name evidence="3" type="ORF">IV40_GL001714</name>
</gene>
<dbReference type="InterPro" id="IPR004704">
    <property type="entry name" value="PTS_IID_man"/>
</dbReference>
<dbReference type="PATRIC" id="fig|81857.3.peg.1858"/>
<dbReference type="InterPro" id="IPR050303">
    <property type="entry name" value="GatZ_KbaZ_carbometab"/>
</dbReference>
<dbReference type="AlphaFoldDB" id="A0A0R2FPZ3"/>
<feature type="transmembrane region" description="Helical" evidence="1">
    <location>
        <begin position="189"/>
        <end position="210"/>
    </location>
</feature>
<dbReference type="Pfam" id="PF03613">
    <property type="entry name" value="EIID-AGA"/>
    <property type="match status" value="1"/>
</dbReference>
<evidence type="ECO:0000313" key="4">
    <source>
        <dbReference type="Proteomes" id="UP000051645"/>
    </source>
</evidence>
<name>A0A0R2FPZ3_9LACO</name>
<evidence type="ECO:0000256" key="1">
    <source>
        <dbReference type="SAM" id="Phobius"/>
    </source>
</evidence>
<comment type="caution">
    <text evidence="3">The sequence shown here is derived from an EMBL/GenBank/DDBJ whole genome shotgun (WGS) entry which is preliminary data.</text>
</comment>
<dbReference type="PANTHER" id="PTHR32502">
    <property type="entry name" value="N-ACETYLGALACTOSAMINE PERMEASE II COMPONENT-RELATED"/>
    <property type="match status" value="1"/>
</dbReference>
<dbReference type="RefSeq" id="WP_057770372.1">
    <property type="nucleotide sequence ID" value="NZ_JQAT01000005.1"/>
</dbReference>
<dbReference type="Proteomes" id="UP000051645">
    <property type="component" value="Unassembled WGS sequence"/>
</dbReference>